<organism evidence="3 4">
    <name type="scientific">Flavobacterium profundi</name>
    <dbReference type="NCBI Taxonomy" id="1774945"/>
    <lineage>
        <taxon>Bacteria</taxon>
        <taxon>Pseudomonadati</taxon>
        <taxon>Bacteroidota</taxon>
        <taxon>Flavobacteriia</taxon>
        <taxon>Flavobacteriales</taxon>
        <taxon>Flavobacteriaceae</taxon>
        <taxon>Flavobacterium</taxon>
    </lineage>
</organism>
<dbReference type="AlphaFoldDB" id="A0A6I4IUS1"/>
<keyword evidence="4" id="KW-1185">Reference proteome</keyword>
<evidence type="ECO:0000313" key="3">
    <source>
        <dbReference type="EMBL" id="MVO10687.1"/>
    </source>
</evidence>
<name>A0A6I4IUS1_9FLAO</name>
<sequence>MFLLELIIDCILLFLDIKFLREFKKKKKAGLPVLPSTKIYIATISIALFFITGYFIYQMIIGSKKEALEKMHGVEIALNKEKESFGKYPENLNAIIRNNPLKKDITLDYWGNEYFYQTSNNATSYQLLSKGKDGLLNTDDDIHITF</sequence>
<evidence type="ECO:0000256" key="1">
    <source>
        <dbReference type="SAM" id="Phobius"/>
    </source>
</evidence>
<keyword evidence="1" id="KW-1133">Transmembrane helix</keyword>
<keyword evidence="1" id="KW-0472">Membrane</keyword>
<feature type="transmembrane region" description="Helical" evidence="1">
    <location>
        <begin position="39"/>
        <end position="57"/>
    </location>
</feature>
<gene>
    <name evidence="3" type="ORF">GOQ30_16045</name>
</gene>
<dbReference type="OrthoDB" id="1447786at2"/>
<accession>A0A6I4IUS1</accession>
<dbReference type="Proteomes" id="UP000431264">
    <property type="component" value="Unassembled WGS sequence"/>
</dbReference>
<comment type="caution">
    <text evidence="3">The sequence shown here is derived from an EMBL/GenBank/DDBJ whole genome shotgun (WGS) entry which is preliminary data.</text>
</comment>
<keyword evidence="1" id="KW-0812">Transmembrane</keyword>
<evidence type="ECO:0000259" key="2">
    <source>
        <dbReference type="Pfam" id="PF08334"/>
    </source>
</evidence>
<reference evidence="4" key="1">
    <citation type="submission" date="2019-05" db="EMBL/GenBank/DDBJ databases">
        <title>Flavobacterium profundi sp. nov., isolated from a deep-sea seamount.</title>
        <authorList>
            <person name="Zhang D.-C."/>
        </authorList>
    </citation>
    <scope>NUCLEOTIDE SEQUENCE [LARGE SCALE GENOMIC DNA]</scope>
    <source>
        <strain evidence="4">TP390</strain>
    </source>
</reference>
<dbReference type="Gene3D" id="3.30.700.10">
    <property type="entry name" value="Glycoprotein, Type 4 Pilin"/>
    <property type="match status" value="1"/>
</dbReference>
<evidence type="ECO:0000313" key="4">
    <source>
        <dbReference type="Proteomes" id="UP000431264"/>
    </source>
</evidence>
<dbReference type="InterPro" id="IPR013545">
    <property type="entry name" value="T2SS_protein-GspG_C"/>
</dbReference>
<dbReference type="EMBL" id="WQLW01000014">
    <property type="protein sequence ID" value="MVO10687.1"/>
    <property type="molecule type" value="Genomic_DNA"/>
</dbReference>
<proteinExistence type="predicted"/>
<dbReference type="Pfam" id="PF08334">
    <property type="entry name" value="T2SSG"/>
    <property type="match status" value="1"/>
</dbReference>
<dbReference type="SUPFAM" id="SSF54523">
    <property type="entry name" value="Pili subunits"/>
    <property type="match status" value="1"/>
</dbReference>
<protein>
    <recommendedName>
        <fullName evidence="2">Type II secretion system protein GspG C-terminal domain-containing protein</fullName>
    </recommendedName>
</protein>
<dbReference type="InterPro" id="IPR045584">
    <property type="entry name" value="Pilin-like"/>
</dbReference>
<dbReference type="RefSeq" id="WP_140999111.1">
    <property type="nucleotide sequence ID" value="NZ_VDCZ01000014.1"/>
</dbReference>
<feature type="domain" description="Type II secretion system protein GspG C-terminal" evidence="2">
    <location>
        <begin position="87"/>
        <end position="140"/>
    </location>
</feature>